<dbReference type="Gene3D" id="3.30.559.10">
    <property type="entry name" value="Chloramphenicol acetyltransferase-like domain"/>
    <property type="match status" value="1"/>
</dbReference>
<dbReference type="SUPFAM" id="SSF52777">
    <property type="entry name" value="CoA-dependent acyltransferases"/>
    <property type="match status" value="1"/>
</dbReference>
<dbReference type="PANTHER" id="PTHR42034:SF1">
    <property type="entry name" value="CONDENSATION DOMAIN-CONTAINING PROTEIN"/>
    <property type="match status" value="1"/>
</dbReference>
<dbReference type="STRING" id="1450538.A0A2V5HKB1"/>
<protein>
    <recommendedName>
        <fullName evidence="3">Condensation domain-containing protein</fullName>
    </recommendedName>
</protein>
<organism evidence="1 2">
    <name type="scientific">Aspergillus violaceofuscus (strain CBS 115571)</name>
    <dbReference type="NCBI Taxonomy" id="1450538"/>
    <lineage>
        <taxon>Eukaryota</taxon>
        <taxon>Fungi</taxon>
        <taxon>Dikarya</taxon>
        <taxon>Ascomycota</taxon>
        <taxon>Pezizomycotina</taxon>
        <taxon>Eurotiomycetes</taxon>
        <taxon>Eurotiomycetidae</taxon>
        <taxon>Eurotiales</taxon>
        <taxon>Aspergillaceae</taxon>
        <taxon>Aspergillus</taxon>
    </lineage>
</organism>
<evidence type="ECO:0000313" key="2">
    <source>
        <dbReference type="Proteomes" id="UP000249829"/>
    </source>
</evidence>
<dbReference type="Proteomes" id="UP000249829">
    <property type="component" value="Unassembled WGS sequence"/>
</dbReference>
<dbReference type="InterPro" id="IPR023213">
    <property type="entry name" value="CAT-like_dom_sf"/>
</dbReference>
<dbReference type="PANTHER" id="PTHR42034">
    <property type="entry name" value="CHROMOSOME 7, WHOLE GENOME SHOTGUN SEQUENCE-RELATED"/>
    <property type="match status" value="1"/>
</dbReference>
<reference evidence="1 2" key="1">
    <citation type="submission" date="2018-02" db="EMBL/GenBank/DDBJ databases">
        <title>The genomes of Aspergillus section Nigri reveals drivers in fungal speciation.</title>
        <authorList>
            <consortium name="DOE Joint Genome Institute"/>
            <person name="Vesth T.C."/>
            <person name="Nybo J."/>
            <person name="Theobald S."/>
            <person name="Brandl J."/>
            <person name="Frisvad J.C."/>
            <person name="Nielsen K.F."/>
            <person name="Lyhne E.K."/>
            <person name="Kogle M.E."/>
            <person name="Kuo A."/>
            <person name="Riley R."/>
            <person name="Clum A."/>
            <person name="Nolan M."/>
            <person name="Lipzen A."/>
            <person name="Salamov A."/>
            <person name="Henrissat B."/>
            <person name="Wiebenga A."/>
            <person name="De vries R.P."/>
            <person name="Grigoriev I.V."/>
            <person name="Mortensen U.H."/>
            <person name="Andersen M.R."/>
            <person name="Baker S.E."/>
        </authorList>
    </citation>
    <scope>NUCLEOTIDE SEQUENCE [LARGE SCALE GENOMIC DNA]</scope>
    <source>
        <strain evidence="1 2">CBS 115571</strain>
    </source>
</reference>
<accession>A0A2V5HKB1</accession>
<sequence>MASTTSARYTLPCHDVAASIKGEAVTRPDATTKSPWEWQEIAPGRFTRELDDGERMFHNMALTGRRCVEMHVNIEISTQVSTEDFIHRARRSWRHMRLVHPHITSIFRGERFIFQALEDTEIESWLQETFRVVKGTFDDDEILNLTQSCGRPMIYYFRDLAMIHVCFPHVFGDGTSLFAVTQAFLQELSALASGSSNEGSLAYEALKDRKPAPAGWAAMQLPVLTREARNTISRYKLQQAPPAGSVLQRPILDHNNLPPLLSLKRFALSSLRTARANAAAASHGASLYHGVHAALIHAAAQLAERGPLFSYRGAVVTNTRRIPAGKSAIDREDLGSWIGFWMLTMDVDEADYWATVKALADAYATCNEHQEAMLPFMVPSFTAMADSIAPYLFNPFILSPVGNITRYMGQRYSDFDIKDMWCTVLPQAEGIMTHFYLHNSEAHLTMSYDTRCVESAWVERFAELVERRLLETVVGEAPSQERQQTVGREDIRLCPDRRGFLLAEELSALGVIELAHHMDGRELPFPHLEHYFDWIKKQHEALCSHGSAHFSRIGYWLACDSDARLSHIRRLGKKLQLTELSAAGELILRTILNLIDYFTGKKEASFEPCVADGGAWERLGNQIQSRWDLTPLLTRLGQSSPNLSILEIGAGTVTMISTVLDALGSADGVPQPSV</sequence>
<dbReference type="AlphaFoldDB" id="A0A2V5HKB1"/>
<dbReference type="EMBL" id="KZ825103">
    <property type="protein sequence ID" value="PYI24171.1"/>
    <property type="molecule type" value="Genomic_DNA"/>
</dbReference>
<gene>
    <name evidence="1" type="ORF">BO99DRAFT_428440</name>
</gene>
<dbReference type="OMA" id="THCHADG"/>
<proteinExistence type="predicted"/>
<evidence type="ECO:0000313" key="1">
    <source>
        <dbReference type="EMBL" id="PYI24171.1"/>
    </source>
</evidence>
<keyword evidence="2" id="KW-1185">Reference proteome</keyword>
<name>A0A2V5HKB1_ASPV1</name>
<evidence type="ECO:0008006" key="3">
    <source>
        <dbReference type="Google" id="ProtNLM"/>
    </source>
</evidence>